<evidence type="ECO:0000313" key="2">
    <source>
        <dbReference type="Proteomes" id="UP000187429"/>
    </source>
</evidence>
<dbReference type="EMBL" id="LSSM01003465">
    <property type="protein sequence ID" value="OMJ17791.1"/>
    <property type="molecule type" value="Genomic_DNA"/>
</dbReference>
<gene>
    <name evidence="1" type="ORF">AYI69_g7298</name>
</gene>
<dbReference type="Proteomes" id="UP000187429">
    <property type="component" value="Unassembled WGS sequence"/>
</dbReference>
<accession>A0A1R1XT36</accession>
<organism evidence="1 2">
    <name type="scientific">Smittium culicis</name>
    <dbReference type="NCBI Taxonomy" id="133412"/>
    <lineage>
        <taxon>Eukaryota</taxon>
        <taxon>Fungi</taxon>
        <taxon>Fungi incertae sedis</taxon>
        <taxon>Zoopagomycota</taxon>
        <taxon>Kickxellomycotina</taxon>
        <taxon>Harpellomycetes</taxon>
        <taxon>Harpellales</taxon>
        <taxon>Legeriomycetaceae</taxon>
        <taxon>Smittium</taxon>
    </lineage>
</organism>
<dbReference type="OrthoDB" id="1433117at2759"/>
<protein>
    <submittedName>
        <fullName evidence="1">Uncharacterized protein</fullName>
    </submittedName>
</protein>
<comment type="caution">
    <text evidence="1">The sequence shown here is derived from an EMBL/GenBank/DDBJ whole genome shotgun (WGS) entry which is preliminary data.</text>
</comment>
<evidence type="ECO:0000313" key="1">
    <source>
        <dbReference type="EMBL" id="OMJ17791.1"/>
    </source>
</evidence>
<name>A0A1R1XT36_9FUNG</name>
<keyword evidence="2" id="KW-1185">Reference proteome</keyword>
<proteinExistence type="predicted"/>
<reference evidence="2" key="1">
    <citation type="submission" date="2017-01" db="EMBL/GenBank/DDBJ databases">
        <authorList>
            <person name="Wang Y."/>
            <person name="White M."/>
            <person name="Kvist S."/>
            <person name="Moncalvo J.-M."/>
        </authorList>
    </citation>
    <scope>NUCLEOTIDE SEQUENCE [LARGE SCALE GENOMIC DNA]</scope>
    <source>
        <strain evidence="2">ID-206-W2</strain>
    </source>
</reference>
<dbReference type="AlphaFoldDB" id="A0A1R1XT36"/>
<sequence>MRTSNNRTIGRTPAEMVYGIKIMMPELWDSRNPKILGNNETFDDRDIFFEEIVNRKKAVVKESKKREQIEKDKWKSKYDKKVRIRNFKIGEYVLRVSNRRSHHMEPINEGPFQIEEHLGRGTYKISDMQGRIDIVNADKLKKYNIGIDNTSENQRGTTRTVYPNRLS</sequence>